<keyword evidence="1" id="KW-0472">Membrane</keyword>
<dbReference type="Pfam" id="PF01569">
    <property type="entry name" value="PAP2"/>
    <property type="match status" value="1"/>
</dbReference>
<protein>
    <submittedName>
        <fullName evidence="3">Phosphoesterase PA-phosphatase related protein</fullName>
    </submittedName>
</protein>
<dbReference type="GO" id="GO:0042392">
    <property type="term" value="F:sphingosine-1-phosphate phosphatase activity"/>
    <property type="evidence" value="ECO:0007669"/>
    <property type="project" value="TreeGrafter"/>
</dbReference>
<dbReference type="Proteomes" id="UP000033867">
    <property type="component" value="Unassembled WGS sequence"/>
</dbReference>
<dbReference type="EMBL" id="LCEK01000048">
    <property type="protein sequence ID" value="KKS70643.1"/>
    <property type="molecule type" value="Genomic_DNA"/>
</dbReference>
<gene>
    <name evidence="3" type="ORF">UV42_C0048G0006</name>
</gene>
<feature type="transmembrane region" description="Helical" evidence="1">
    <location>
        <begin position="105"/>
        <end position="122"/>
    </location>
</feature>
<dbReference type="SUPFAM" id="SSF48317">
    <property type="entry name" value="Acid phosphatase/Vanadium-dependent haloperoxidase"/>
    <property type="match status" value="1"/>
</dbReference>
<name>A0A0G1E7Y4_9BACT</name>
<keyword evidence="1" id="KW-0812">Transmembrane</keyword>
<dbReference type="PANTHER" id="PTHR14969:SF13">
    <property type="entry name" value="AT30094P"/>
    <property type="match status" value="1"/>
</dbReference>
<keyword evidence="1" id="KW-1133">Transmembrane helix</keyword>
<accession>A0A0G1E7Y4</accession>
<reference evidence="3 4" key="1">
    <citation type="journal article" date="2015" name="Nature">
        <title>rRNA introns, odd ribosomes, and small enigmatic genomes across a large radiation of phyla.</title>
        <authorList>
            <person name="Brown C.T."/>
            <person name="Hug L.A."/>
            <person name="Thomas B.C."/>
            <person name="Sharon I."/>
            <person name="Castelle C.J."/>
            <person name="Singh A."/>
            <person name="Wilkins M.J."/>
            <person name="Williams K.H."/>
            <person name="Banfield J.F."/>
        </authorList>
    </citation>
    <scope>NUCLEOTIDE SEQUENCE [LARGE SCALE GENOMIC DNA]</scope>
</reference>
<evidence type="ECO:0000313" key="3">
    <source>
        <dbReference type="EMBL" id="KKS70643.1"/>
    </source>
</evidence>
<evidence type="ECO:0000313" key="4">
    <source>
        <dbReference type="Proteomes" id="UP000033867"/>
    </source>
</evidence>
<proteinExistence type="predicted"/>
<dbReference type="SMART" id="SM00014">
    <property type="entry name" value="acidPPc"/>
    <property type="match status" value="1"/>
</dbReference>
<feature type="transmembrane region" description="Helical" evidence="1">
    <location>
        <begin position="128"/>
        <end position="146"/>
    </location>
</feature>
<feature type="domain" description="Phosphatidic acid phosphatase type 2/haloperoxidase" evidence="2">
    <location>
        <begin position="36"/>
        <end position="143"/>
    </location>
</feature>
<feature type="transmembrane region" description="Helical" evidence="1">
    <location>
        <begin position="38"/>
        <end position="58"/>
    </location>
</feature>
<feature type="transmembrane region" description="Helical" evidence="1">
    <location>
        <begin position="6"/>
        <end position="26"/>
    </location>
</feature>
<dbReference type="PANTHER" id="PTHR14969">
    <property type="entry name" value="SPHINGOSINE-1-PHOSPHATE PHOSPHOHYDROLASE"/>
    <property type="match status" value="1"/>
</dbReference>
<sequence>MDTIFIFGAQYLYLFIIGLALFYFFIQPTNKRTGFLSFSLINMSLAYLIASIARYFYFNPRPFVVDHVVPLITHAPDNGFPSDHMLLSSALASVLFYYNRKLGAVAWILALIVGVSRVYVGIHHLADIFGSALIAISVAYITFYIFRNSKLNY</sequence>
<dbReference type="AlphaFoldDB" id="A0A0G1E7Y4"/>
<dbReference type="Gene3D" id="1.20.144.10">
    <property type="entry name" value="Phosphatidic acid phosphatase type 2/haloperoxidase"/>
    <property type="match status" value="1"/>
</dbReference>
<organism evidence="3 4">
    <name type="scientific">Candidatus Magasanikbacteria bacterium GW2011_GWE2_42_7</name>
    <dbReference type="NCBI Taxonomy" id="1619052"/>
    <lineage>
        <taxon>Bacteria</taxon>
        <taxon>Candidatus Magasanikiibacteriota</taxon>
    </lineage>
</organism>
<evidence type="ECO:0000256" key="1">
    <source>
        <dbReference type="SAM" id="Phobius"/>
    </source>
</evidence>
<evidence type="ECO:0000259" key="2">
    <source>
        <dbReference type="SMART" id="SM00014"/>
    </source>
</evidence>
<dbReference type="InterPro" id="IPR036938">
    <property type="entry name" value="PAP2/HPO_sf"/>
</dbReference>
<dbReference type="InterPro" id="IPR000326">
    <property type="entry name" value="PAP2/HPO"/>
</dbReference>
<comment type="caution">
    <text evidence="3">The sequence shown here is derived from an EMBL/GenBank/DDBJ whole genome shotgun (WGS) entry which is preliminary data.</text>
</comment>